<dbReference type="CDD" id="cd00383">
    <property type="entry name" value="trans_reg_C"/>
    <property type="match status" value="1"/>
</dbReference>
<dbReference type="InterPro" id="IPR051677">
    <property type="entry name" value="AfsR-DnrI-RedD_regulator"/>
</dbReference>
<dbReference type="Pfam" id="PF07721">
    <property type="entry name" value="TPR_4"/>
    <property type="match status" value="1"/>
</dbReference>
<feature type="DNA-binding region" description="OmpR/PhoB-type" evidence="6">
    <location>
        <begin position="1"/>
        <end position="95"/>
    </location>
</feature>
<keyword evidence="2" id="KW-0805">Transcription regulation</keyword>
<dbReference type="InterPro" id="IPR011717">
    <property type="entry name" value="TPR-4"/>
</dbReference>
<dbReference type="Proteomes" id="UP001500902">
    <property type="component" value="Unassembled WGS sequence"/>
</dbReference>
<feature type="repeat" description="TPR" evidence="5">
    <location>
        <begin position="716"/>
        <end position="749"/>
    </location>
</feature>
<dbReference type="Gene3D" id="1.25.40.10">
    <property type="entry name" value="Tetratricopeptide repeat domain"/>
    <property type="match status" value="3"/>
</dbReference>
<name>A0ABP7DRC5_9ACTN</name>
<dbReference type="EMBL" id="BAAAZP010000203">
    <property type="protein sequence ID" value="GAA3709193.1"/>
    <property type="molecule type" value="Genomic_DNA"/>
</dbReference>
<keyword evidence="5" id="KW-0802">TPR repeat</keyword>
<dbReference type="PRINTS" id="PR00364">
    <property type="entry name" value="DISEASERSIST"/>
</dbReference>
<reference evidence="9" key="1">
    <citation type="journal article" date="2019" name="Int. J. Syst. Evol. Microbiol.">
        <title>The Global Catalogue of Microorganisms (GCM) 10K type strain sequencing project: providing services to taxonomists for standard genome sequencing and annotation.</title>
        <authorList>
            <consortium name="The Broad Institute Genomics Platform"/>
            <consortium name="The Broad Institute Genome Sequencing Center for Infectious Disease"/>
            <person name="Wu L."/>
            <person name="Ma J."/>
        </authorList>
    </citation>
    <scope>NUCLEOTIDE SEQUENCE [LARGE SCALE GENOMIC DNA]</scope>
    <source>
        <strain evidence="9">JCM 16904</strain>
    </source>
</reference>
<dbReference type="PROSITE" id="PS51755">
    <property type="entry name" value="OMPR_PHOB"/>
    <property type="match status" value="1"/>
</dbReference>
<dbReference type="PROSITE" id="PS50005">
    <property type="entry name" value="TPR"/>
    <property type="match status" value="2"/>
</dbReference>
<evidence type="ECO:0000313" key="9">
    <source>
        <dbReference type="Proteomes" id="UP001500902"/>
    </source>
</evidence>
<proteinExistence type="inferred from homology"/>
<keyword evidence="9" id="KW-1185">Reference proteome</keyword>
<gene>
    <name evidence="8" type="ORF">GCM10022224_088400</name>
</gene>
<dbReference type="CDD" id="cd15831">
    <property type="entry name" value="BTAD"/>
    <property type="match status" value="1"/>
</dbReference>
<dbReference type="SMART" id="SM00028">
    <property type="entry name" value="TPR"/>
    <property type="match status" value="7"/>
</dbReference>
<accession>A0ABP7DRC5</accession>
<dbReference type="InterPro" id="IPR005158">
    <property type="entry name" value="BTAD"/>
</dbReference>
<evidence type="ECO:0000256" key="3">
    <source>
        <dbReference type="ARBA" id="ARBA00023125"/>
    </source>
</evidence>
<dbReference type="Pfam" id="PF03704">
    <property type="entry name" value="BTAD"/>
    <property type="match status" value="1"/>
</dbReference>
<dbReference type="SMART" id="SM01043">
    <property type="entry name" value="BTAD"/>
    <property type="match status" value="1"/>
</dbReference>
<feature type="repeat" description="TPR" evidence="5">
    <location>
        <begin position="757"/>
        <end position="790"/>
    </location>
</feature>
<dbReference type="Gene3D" id="3.40.50.300">
    <property type="entry name" value="P-loop containing nucleotide triphosphate hydrolases"/>
    <property type="match status" value="1"/>
</dbReference>
<dbReference type="InterPro" id="IPR019734">
    <property type="entry name" value="TPR_rpt"/>
</dbReference>
<keyword evidence="3 6" id="KW-0238">DNA-binding</keyword>
<dbReference type="SUPFAM" id="SSF52540">
    <property type="entry name" value="P-loop containing nucleoside triphosphate hydrolases"/>
    <property type="match status" value="1"/>
</dbReference>
<dbReference type="InterPro" id="IPR011990">
    <property type="entry name" value="TPR-like_helical_dom_sf"/>
</dbReference>
<dbReference type="RefSeq" id="WP_344893133.1">
    <property type="nucleotide sequence ID" value="NZ_BAAAZP010000203.1"/>
</dbReference>
<keyword evidence="4" id="KW-0804">Transcription</keyword>
<dbReference type="SUPFAM" id="SSF46894">
    <property type="entry name" value="C-terminal effector domain of the bipartite response regulators"/>
    <property type="match status" value="1"/>
</dbReference>
<dbReference type="InterPro" id="IPR016032">
    <property type="entry name" value="Sig_transdc_resp-reg_C-effctor"/>
</dbReference>
<dbReference type="InterPro" id="IPR007111">
    <property type="entry name" value="NACHT_NTPase"/>
</dbReference>
<dbReference type="PANTHER" id="PTHR35807:SF1">
    <property type="entry name" value="TRANSCRIPTIONAL REGULATOR REDD"/>
    <property type="match status" value="1"/>
</dbReference>
<dbReference type="Gene3D" id="1.10.10.10">
    <property type="entry name" value="Winged helix-like DNA-binding domain superfamily/Winged helix DNA-binding domain"/>
    <property type="match status" value="1"/>
</dbReference>
<dbReference type="Pfam" id="PF13424">
    <property type="entry name" value="TPR_12"/>
    <property type="match status" value="3"/>
</dbReference>
<evidence type="ECO:0000256" key="1">
    <source>
        <dbReference type="ARBA" id="ARBA00005820"/>
    </source>
</evidence>
<dbReference type="InterPro" id="IPR001867">
    <property type="entry name" value="OmpR/PhoB-type_DNA-bd"/>
</dbReference>
<dbReference type="SUPFAM" id="SSF48452">
    <property type="entry name" value="TPR-like"/>
    <property type="match status" value="3"/>
</dbReference>
<sequence length="1004" mass="108806">MGIKAEFRLLGPLEVVVDGGRLSVGGPRQQRLLATLLLNPVEIVSTSRLIDELWGEDPPDTAREQVHNAVARLRRSLGPAGRLLATEGSGYRLRVDGEQVDSHRFGRAVEAARLSAEAGEPAAAAQTLASALDLWRGPALQGLTGNAIEAAAMGLDQQRLAAREQLLECRLALGEAAELVPELTGLVAEHPFRETLRRQHIVALYRSGQQSDALDSYERTRALLADELGLDPGPELRLLHEQLLRNDPALDAPAKPSPGQARPAARNCLPYDIADFTGRAAEVRRLLELTGTATDTAVVITALDGMAGIGKTTLAVHIAHLLADDYPDGQLFIDLHGYTPGQRPLAPAAALDVLLDGLGVPPERIPRDFEQRVAKWRSDLAGRRVLVILDNAKDAQQVRGLLPGAPTVRVLVTSRRRMSALEGASSFSLELMPPDDAVKLFLRVAGAERVAGEPEQVAEVVELCGYLPLAIRIATSRFRHRPTWTVAYLADRLRDERRRLLELATEDRSVLAAFTVSYRHLAPAQRRLFRLLGLHPGADFDVYGAAALVDAAAGEVEPLLEELLDVHLLAQHAVGRYHFHDLLRQYARATAEREESPEERSAAMARLAEHYLHLGHAAEQVFDPGRHLGELVLGRRSELPELPAPAAVRDVIAAERLNFVEVVGHAAGTGAHSHAWRLAAALGPLLQRHGYSDEAFDVYDQGLRAARECADWGGQATLYRHLGVARLGTGDFGDALAALRESLALEREVHGDGPGSARVLSNMAIVHIRLGRFADAQEHLHRALDLLGTDGSAHDRAFFLANLGVVNTKLGRYEEAAACVLRALDIQTGLGNRFAEMLCLVNAGWIYTLSGRLPDARDHLERGLALGRQLGAKEAEARALYLLADCLRRQDENTAALTGARRALVLARQIQDADAESQTLNVLGQVHHALGDPEAARDCYGQVLRLGLEVKAVPAHRGLGRLALDEGDRAAARAHWTKAQAIAEGAGLPEAEEIARDIAALDRS</sequence>
<dbReference type="PANTHER" id="PTHR35807">
    <property type="entry name" value="TRANSCRIPTIONAL REGULATOR REDD-RELATED"/>
    <property type="match status" value="1"/>
</dbReference>
<dbReference type="InterPro" id="IPR036388">
    <property type="entry name" value="WH-like_DNA-bd_sf"/>
</dbReference>
<evidence type="ECO:0000256" key="6">
    <source>
        <dbReference type="PROSITE-ProRule" id="PRU01091"/>
    </source>
</evidence>
<evidence type="ECO:0000256" key="2">
    <source>
        <dbReference type="ARBA" id="ARBA00023015"/>
    </source>
</evidence>
<protein>
    <submittedName>
        <fullName evidence="8">BTAD domain-containing putative transcriptional regulator</fullName>
    </submittedName>
</protein>
<comment type="caution">
    <text evidence="8">The sequence shown here is derived from an EMBL/GenBank/DDBJ whole genome shotgun (WGS) entry which is preliminary data.</text>
</comment>
<evidence type="ECO:0000256" key="5">
    <source>
        <dbReference type="PROSITE-ProRule" id="PRU00339"/>
    </source>
</evidence>
<feature type="domain" description="OmpR/PhoB-type" evidence="7">
    <location>
        <begin position="1"/>
        <end position="95"/>
    </location>
</feature>
<organism evidence="8 9">
    <name type="scientific">Nonomuraea antimicrobica</name>
    <dbReference type="NCBI Taxonomy" id="561173"/>
    <lineage>
        <taxon>Bacteria</taxon>
        <taxon>Bacillati</taxon>
        <taxon>Actinomycetota</taxon>
        <taxon>Actinomycetes</taxon>
        <taxon>Streptosporangiales</taxon>
        <taxon>Streptosporangiaceae</taxon>
        <taxon>Nonomuraea</taxon>
    </lineage>
</organism>
<dbReference type="InterPro" id="IPR027417">
    <property type="entry name" value="P-loop_NTPase"/>
</dbReference>
<dbReference type="Pfam" id="PF00486">
    <property type="entry name" value="Trans_reg_C"/>
    <property type="match status" value="1"/>
</dbReference>
<comment type="similarity">
    <text evidence="1">Belongs to the AfsR/DnrI/RedD regulatory family.</text>
</comment>
<evidence type="ECO:0000313" key="8">
    <source>
        <dbReference type="EMBL" id="GAA3709193.1"/>
    </source>
</evidence>
<evidence type="ECO:0000256" key="4">
    <source>
        <dbReference type="ARBA" id="ARBA00023163"/>
    </source>
</evidence>
<evidence type="ECO:0000259" key="7">
    <source>
        <dbReference type="PROSITE" id="PS51755"/>
    </source>
</evidence>
<dbReference type="Pfam" id="PF05729">
    <property type="entry name" value="NACHT"/>
    <property type="match status" value="1"/>
</dbReference>
<dbReference type="SMART" id="SM00862">
    <property type="entry name" value="Trans_reg_C"/>
    <property type="match status" value="1"/>
</dbReference>